<dbReference type="NCBIfam" id="TIGR02604">
    <property type="entry name" value="Piru_Ver_Nterm"/>
    <property type="match status" value="1"/>
</dbReference>
<accession>A0A5B9QTH3</accession>
<keyword evidence="1 4" id="KW-0349">Heme</keyword>
<evidence type="ECO:0000256" key="3">
    <source>
        <dbReference type="ARBA" id="ARBA00023004"/>
    </source>
</evidence>
<evidence type="ECO:0000313" key="7">
    <source>
        <dbReference type="Proteomes" id="UP000325286"/>
    </source>
</evidence>
<dbReference type="KEGG" id="rul:UC8_30680"/>
<dbReference type="Gene3D" id="3.40.50.1110">
    <property type="entry name" value="SGNH hydrolase"/>
    <property type="match status" value="1"/>
</dbReference>
<dbReference type="GO" id="GO:0016788">
    <property type="term" value="F:hydrolase activity, acting on ester bonds"/>
    <property type="evidence" value="ECO:0007669"/>
    <property type="project" value="UniProtKB-ARBA"/>
</dbReference>
<dbReference type="SUPFAM" id="SSF46626">
    <property type="entry name" value="Cytochrome c"/>
    <property type="match status" value="1"/>
</dbReference>
<dbReference type="InterPro" id="IPR011042">
    <property type="entry name" value="6-blade_b-propeller_TolB-like"/>
</dbReference>
<keyword evidence="3 4" id="KW-0408">Iron</keyword>
<dbReference type="SUPFAM" id="SSF52266">
    <property type="entry name" value="SGNH hydrolase"/>
    <property type="match status" value="1"/>
</dbReference>
<name>A0A5B9QTH3_9BACT</name>
<dbReference type="InterPro" id="IPR011989">
    <property type="entry name" value="ARM-like"/>
</dbReference>
<dbReference type="InterPro" id="IPR009056">
    <property type="entry name" value="Cyt_c-like_dom"/>
</dbReference>
<organism evidence="6 7">
    <name type="scientific">Roseimaritima ulvae</name>
    <dbReference type="NCBI Taxonomy" id="980254"/>
    <lineage>
        <taxon>Bacteria</taxon>
        <taxon>Pseudomonadati</taxon>
        <taxon>Planctomycetota</taxon>
        <taxon>Planctomycetia</taxon>
        <taxon>Pirellulales</taxon>
        <taxon>Pirellulaceae</taxon>
        <taxon>Roseimaritima</taxon>
    </lineage>
</organism>
<dbReference type="InterPro" id="IPR055557">
    <property type="entry name" value="DUF7133"/>
</dbReference>
<dbReference type="InterPro" id="IPR036514">
    <property type="entry name" value="SGNH_hydro_sf"/>
</dbReference>
<evidence type="ECO:0000256" key="1">
    <source>
        <dbReference type="ARBA" id="ARBA00022617"/>
    </source>
</evidence>
<dbReference type="GO" id="GO:0009055">
    <property type="term" value="F:electron transfer activity"/>
    <property type="evidence" value="ECO:0007669"/>
    <property type="project" value="InterPro"/>
</dbReference>
<dbReference type="Gene3D" id="1.25.10.10">
    <property type="entry name" value="Leucine-rich Repeat Variant"/>
    <property type="match status" value="2"/>
</dbReference>
<dbReference type="InterPro" id="IPR011041">
    <property type="entry name" value="Quinoprot_gluc/sorb_DH_b-prop"/>
</dbReference>
<dbReference type="InterPro" id="IPR013427">
    <property type="entry name" value="Haem-bd_dom_put"/>
</dbReference>
<evidence type="ECO:0000256" key="2">
    <source>
        <dbReference type="ARBA" id="ARBA00022723"/>
    </source>
</evidence>
<evidence type="ECO:0000313" key="6">
    <source>
        <dbReference type="EMBL" id="QEG41050.1"/>
    </source>
</evidence>
<gene>
    <name evidence="6" type="ORF">UC8_30680</name>
</gene>
<protein>
    <recommendedName>
        <fullName evidence="5">Cytochrome c domain-containing protein</fullName>
    </recommendedName>
</protein>
<dbReference type="Gene3D" id="2.120.10.30">
    <property type="entry name" value="TolB, C-terminal domain"/>
    <property type="match status" value="1"/>
</dbReference>
<dbReference type="Pfam" id="PF13472">
    <property type="entry name" value="Lipase_GDSL_2"/>
    <property type="match status" value="1"/>
</dbReference>
<dbReference type="InterPro" id="IPR004155">
    <property type="entry name" value="PBS_lyase_HEAT"/>
</dbReference>
<dbReference type="Gene3D" id="1.10.760.10">
    <property type="entry name" value="Cytochrome c-like domain"/>
    <property type="match status" value="1"/>
</dbReference>
<proteinExistence type="predicted"/>
<evidence type="ECO:0000256" key="4">
    <source>
        <dbReference type="PROSITE-ProRule" id="PRU00433"/>
    </source>
</evidence>
<feature type="domain" description="Cytochrome c" evidence="5">
    <location>
        <begin position="1147"/>
        <end position="1283"/>
    </location>
</feature>
<keyword evidence="2 4" id="KW-0479">Metal-binding</keyword>
<dbReference type="SMART" id="SM00567">
    <property type="entry name" value="EZ_HEAT"/>
    <property type="match status" value="4"/>
</dbReference>
<reference evidence="6 7" key="1">
    <citation type="submission" date="2019-08" db="EMBL/GenBank/DDBJ databases">
        <title>Deep-cultivation of Planctomycetes and their phenomic and genomic characterization uncovers novel biology.</title>
        <authorList>
            <person name="Wiegand S."/>
            <person name="Jogler M."/>
            <person name="Boedeker C."/>
            <person name="Pinto D."/>
            <person name="Vollmers J."/>
            <person name="Rivas-Marin E."/>
            <person name="Kohn T."/>
            <person name="Peeters S.H."/>
            <person name="Heuer A."/>
            <person name="Rast P."/>
            <person name="Oberbeckmann S."/>
            <person name="Bunk B."/>
            <person name="Jeske O."/>
            <person name="Meyerdierks A."/>
            <person name="Storesund J.E."/>
            <person name="Kallscheuer N."/>
            <person name="Luecker S."/>
            <person name="Lage O.M."/>
            <person name="Pohl T."/>
            <person name="Merkel B.J."/>
            <person name="Hornburger P."/>
            <person name="Mueller R.-W."/>
            <person name="Bruemmer F."/>
            <person name="Labrenz M."/>
            <person name="Spormann A.M."/>
            <person name="Op den Camp H."/>
            <person name="Overmann J."/>
            <person name="Amann R."/>
            <person name="Jetten M.S.M."/>
            <person name="Mascher T."/>
            <person name="Medema M.H."/>
            <person name="Devos D.P."/>
            <person name="Kaster A.-K."/>
            <person name="Ovreas L."/>
            <person name="Rohde M."/>
            <person name="Galperin M.Y."/>
            <person name="Jogler C."/>
        </authorList>
    </citation>
    <scope>NUCLEOTIDE SEQUENCE [LARGE SCALE GENOMIC DNA]</scope>
    <source>
        <strain evidence="6 7">UC8</strain>
    </source>
</reference>
<dbReference type="Proteomes" id="UP000325286">
    <property type="component" value="Chromosome"/>
</dbReference>
<dbReference type="SUPFAM" id="SSF50952">
    <property type="entry name" value="Soluble quinoprotein glucose dehydrogenase"/>
    <property type="match status" value="1"/>
</dbReference>
<dbReference type="GO" id="GO:0020037">
    <property type="term" value="F:heme binding"/>
    <property type="evidence" value="ECO:0007669"/>
    <property type="project" value="InterPro"/>
</dbReference>
<dbReference type="InterPro" id="IPR016024">
    <property type="entry name" value="ARM-type_fold"/>
</dbReference>
<dbReference type="NCBIfam" id="TIGR02603">
    <property type="entry name" value="CxxCH_TIGR02603"/>
    <property type="match status" value="1"/>
</dbReference>
<dbReference type="InterPro" id="IPR013428">
    <property type="entry name" value="Membrane-bound_put_N"/>
</dbReference>
<dbReference type="GO" id="GO:0046872">
    <property type="term" value="F:metal ion binding"/>
    <property type="evidence" value="ECO:0007669"/>
    <property type="project" value="UniProtKB-KW"/>
</dbReference>
<dbReference type="SUPFAM" id="SSF48371">
    <property type="entry name" value="ARM repeat"/>
    <property type="match status" value="1"/>
</dbReference>
<keyword evidence="7" id="KW-1185">Reference proteome</keyword>
<dbReference type="PANTHER" id="PTHR33546:SF1">
    <property type="entry name" value="LARGE, MULTIFUNCTIONAL SECRETED PROTEIN"/>
    <property type="match status" value="1"/>
</dbReference>
<dbReference type="InterPro" id="IPR013830">
    <property type="entry name" value="SGNH_hydro"/>
</dbReference>
<evidence type="ECO:0000259" key="5">
    <source>
        <dbReference type="PROSITE" id="PS51007"/>
    </source>
</evidence>
<dbReference type="Pfam" id="PF23500">
    <property type="entry name" value="DUF7133"/>
    <property type="match status" value="1"/>
</dbReference>
<sequence length="1434" mass="156712">MLLLSGITLGMFSPMDSAADAPNTKVALADGDRVVLLGDGLIEQEQYSGWIETALSAASPAKSLSFRNLGWNADTPSGASRLGLSLVQAGHEPAGESQRLLRAQLELTQPSVLIIGYGMASALESGAEGLETFRDDYQRLLDTAQDINPDVRFVLLSPLRHTDGDPPLNATLDSYTQSIAQLARKNDALFIDLSAVGNESQYRKDPIHLNEAGYRQAAIAISKAVAGDSDAWQTSANTDALRQTIIRKNVWWFHRSRPANMAYVFGFRKREQGQNAVEIPKYDALIAAEESRIEALRPLQPVELEVPEPTTKSQYAEFTPQPKPEFTVADGWEVNLWAENPQLNKPIHMNFDPQGRLWVASSEAYPMIEVGQSAPDKVLILEDTTGDGRADKSTTFADGLLIPTGLAPGDGGVYVAQSTDLLFLQDTDGDERADLRRRVLSGFGTEDTHHNLHTLLWGPDGRLYMNQSVYTRTDTETPRGVVRLKAGGGFRYDTRSMRMQTFFNGLWNPWGHQFDAGGQSFMSDGAGFDGLAWVFPGATFKPTPHARRLLPLISPGRYPKFASLEILSGPSFPRDWQGSIITCDFRANRVTRFSVSDQESGFVTAQEADLLRTATSTFRPIDVKQGPDGALYIADWSNPIINHGEVDFRDPRRDRWHGRIWRMTWKGASPQAKTNLQQLDNTALLDNLLSADRYQRDQSRRVLIERAQDDADPIRNVLASWTAAHAEPSARLQSLWMHQALNLKNVDLLDEVLAASSAEHRAAAVRVLSDWADPASDLSEPLATADAFPRYQRLVLDAHPRVRLEAVRGLDKFSGADAVQIALEALNEPLDTFLEFALAKLVDDSSASVMAAIESGTWTADDAAGAKRLEFVLSAVEPSKARSYLSKYVANNPLDANGKGPWIELIGLTGGPQTLQILLNQTVDKRFDEATTLRALRGLIEAQRLRKQRPGKQLQRIGGLLQSDSVAVRHTAMELVATWKLASLVEALEAIAIDQQTEMPSRKFAVAALRGVGGAKSADALQRILTHTKAWQLRSDAVVALAALDAGRAAPLFYEVLDDSRDEAAAVALWRGVLAMKDAGQTLAGAIPEKGISEASAQAGLRVLRDGGREEPGLLSALKPHAGEAMESEQWTKERIAAMVDQVQQSGDPHRGEAIYRREKLQCVLCHAVGGVGGQVGPDLTSLGASAPVDYIIESLFDPNAKIKEGFHSVVVATEEGQIVTGVVVESTDEELVLRNASAELVRIPVADIVLEKNGPSLMPTGVIDRLKPAEQVDLVRFLTELGKPGPFDAAKGDVARTFEWLAGTHRLEQEGPERIISGQHTAGWKRLDTLVDGSVTKSALEQRTAQYGLGTLVNIYLRTQVSVANDGDVQLNVDSPKPVAMWIDGQRVKLSDKGQTVDVKLEGGEHNVLLRLDARDIPARLRLQSKDVAFATE</sequence>
<dbReference type="InterPro" id="IPR036909">
    <property type="entry name" value="Cyt_c-like_dom_sf"/>
</dbReference>
<dbReference type="PROSITE" id="PS51007">
    <property type="entry name" value="CYTC"/>
    <property type="match status" value="1"/>
</dbReference>
<dbReference type="EMBL" id="CP042914">
    <property type="protein sequence ID" value="QEG41050.1"/>
    <property type="molecule type" value="Genomic_DNA"/>
</dbReference>
<dbReference type="PANTHER" id="PTHR33546">
    <property type="entry name" value="LARGE, MULTIFUNCTIONAL SECRETED PROTEIN-RELATED"/>
    <property type="match status" value="1"/>
</dbReference>
<dbReference type="CDD" id="cd01834">
    <property type="entry name" value="SGNH_hydrolase_like_2"/>
    <property type="match status" value="1"/>
</dbReference>